<feature type="domain" description="HpcH/HpaI aldolase/citrate lyase" evidence="4">
    <location>
        <begin position="20"/>
        <end position="238"/>
    </location>
</feature>
<organism evidence="5 6">
    <name type="scientific">Aureimonas phyllosphaerae</name>
    <dbReference type="NCBI Taxonomy" id="1166078"/>
    <lineage>
        <taxon>Bacteria</taxon>
        <taxon>Pseudomonadati</taxon>
        <taxon>Pseudomonadota</taxon>
        <taxon>Alphaproteobacteria</taxon>
        <taxon>Hyphomicrobiales</taxon>
        <taxon>Aurantimonadaceae</taxon>
        <taxon>Aureimonas</taxon>
    </lineage>
</organism>
<dbReference type="EMBL" id="JACIDO010000002">
    <property type="protein sequence ID" value="MBB3935260.1"/>
    <property type="molecule type" value="Genomic_DNA"/>
</dbReference>
<dbReference type="Pfam" id="PF03328">
    <property type="entry name" value="HpcH_HpaI"/>
    <property type="match status" value="1"/>
</dbReference>
<dbReference type="InterPro" id="IPR015813">
    <property type="entry name" value="Pyrv/PenolPyrv_kinase-like_dom"/>
</dbReference>
<dbReference type="InterPro" id="IPR050251">
    <property type="entry name" value="HpcH-HpaI_aldolase"/>
</dbReference>
<dbReference type="InterPro" id="IPR005000">
    <property type="entry name" value="Aldolase/citrate-lyase_domain"/>
</dbReference>
<dbReference type="EC" id="4.1.2.52" evidence="5"/>
<dbReference type="PANTHER" id="PTHR30502">
    <property type="entry name" value="2-KETO-3-DEOXY-L-RHAMNONATE ALDOLASE"/>
    <property type="match status" value="1"/>
</dbReference>
<dbReference type="InterPro" id="IPR040442">
    <property type="entry name" value="Pyrv_kinase-like_dom_sf"/>
</dbReference>
<name>A0A7W6BV34_9HYPH</name>
<evidence type="ECO:0000313" key="6">
    <source>
        <dbReference type="Proteomes" id="UP000531216"/>
    </source>
</evidence>
<comment type="caution">
    <text evidence="5">The sequence shown here is derived from an EMBL/GenBank/DDBJ whole genome shotgun (WGS) entry which is preliminary data.</text>
</comment>
<keyword evidence="2" id="KW-0479">Metal-binding</keyword>
<reference evidence="5 6" key="1">
    <citation type="submission" date="2020-08" db="EMBL/GenBank/DDBJ databases">
        <title>Genomic Encyclopedia of Type Strains, Phase IV (KMG-IV): sequencing the most valuable type-strain genomes for metagenomic binning, comparative biology and taxonomic classification.</title>
        <authorList>
            <person name="Goeker M."/>
        </authorList>
    </citation>
    <scope>NUCLEOTIDE SEQUENCE [LARGE SCALE GENOMIC DNA]</scope>
    <source>
        <strain evidence="5 6">DSM 25024</strain>
    </source>
</reference>
<dbReference type="Proteomes" id="UP000531216">
    <property type="component" value="Unassembled WGS sequence"/>
</dbReference>
<evidence type="ECO:0000259" key="4">
    <source>
        <dbReference type="Pfam" id="PF03328"/>
    </source>
</evidence>
<dbReference type="GO" id="GO:0046872">
    <property type="term" value="F:metal ion binding"/>
    <property type="evidence" value="ECO:0007669"/>
    <property type="project" value="UniProtKB-KW"/>
</dbReference>
<evidence type="ECO:0000256" key="2">
    <source>
        <dbReference type="ARBA" id="ARBA00022723"/>
    </source>
</evidence>
<evidence type="ECO:0000256" key="3">
    <source>
        <dbReference type="ARBA" id="ARBA00023239"/>
    </source>
</evidence>
<accession>A0A7W6BV34</accession>
<dbReference type="SUPFAM" id="SSF51621">
    <property type="entry name" value="Phosphoenolpyruvate/pyruvate domain"/>
    <property type="match status" value="1"/>
</dbReference>
<keyword evidence="6" id="KW-1185">Reference proteome</keyword>
<comment type="similarity">
    <text evidence="1">Belongs to the HpcH/HpaI aldolase family.</text>
</comment>
<keyword evidence="3 5" id="KW-0456">Lyase</keyword>
<dbReference type="Gene3D" id="3.20.20.60">
    <property type="entry name" value="Phosphoenolpyruvate-binding domains"/>
    <property type="match status" value="1"/>
</dbReference>
<gene>
    <name evidence="5" type="ORF">GGR05_001388</name>
</gene>
<evidence type="ECO:0000313" key="5">
    <source>
        <dbReference type="EMBL" id="MBB3935260.1"/>
    </source>
</evidence>
<dbReference type="PANTHER" id="PTHR30502:SF0">
    <property type="entry name" value="PHOSPHOENOLPYRUVATE CARBOXYLASE FAMILY PROTEIN"/>
    <property type="match status" value="1"/>
</dbReference>
<sequence>MPIGSLKTLLDRPEPALCGWSSLANPVVHEILLRSFDALILDGQHGLQDMADLREGCTRAALLGKPSIVRVAPGDLALAGRMADLGASAVILPMVDSASEAEAFAKALRYMPGGTRSFGPTRAADLFGLTPRDYFAAADEAVLSFAMIETAGAIADLDAILAVPELGGVFLGPSDLSIAIGNGALDPKGTATDAAVADVTRRARAAGKAVAIYALDADDARRYAGMGCQLIGISSDVAILKAGCERLNTEFRR</sequence>
<protein>
    <submittedName>
        <fullName evidence="5">4-hydroxy-2-oxoheptanedioate aldolase</fullName>
        <ecNumber evidence="5">4.1.2.52</ecNumber>
    </submittedName>
</protein>
<dbReference type="RefSeq" id="WP_175526748.1">
    <property type="nucleotide sequence ID" value="NZ_FOOA01000002.1"/>
</dbReference>
<dbReference type="AlphaFoldDB" id="A0A7W6BV34"/>
<evidence type="ECO:0000256" key="1">
    <source>
        <dbReference type="ARBA" id="ARBA00005568"/>
    </source>
</evidence>
<dbReference type="GO" id="GO:0005737">
    <property type="term" value="C:cytoplasm"/>
    <property type="evidence" value="ECO:0007669"/>
    <property type="project" value="TreeGrafter"/>
</dbReference>
<proteinExistence type="inferred from homology"/>
<dbReference type="GO" id="GO:0016832">
    <property type="term" value="F:aldehyde-lyase activity"/>
    <property type="evidence" value="ECO:0007669"/>
    <property type="project" value="TreeGrafter"/>
</dbReference>